<feature type="domain" description="Cation efflux protein transmembrane" evidence="8">
    <location>
        <begin position="19"/>
        <end position="213"/>
    </location>
</feature>
<keyword evidence="5 7" id="KW-1133">Transmembrane helix</keyword>
<dbReference type="NCBIfam" id="TIGR01297">
    <property type="entry name" value="CDF"/>
    <property type="match status" value="1"/>
</dbReference>
<name>A0A5C5UY50_9BACT</name>
<evidence type="ECO:0000256" key="6">
    <source>
        <dbReference type="ARBA" id="ARBA00023136"/>
    </source>
</evidence>
<dbReference type="OrthoDB" id="9806522at2"/>
<dbReference type="SUPFAM" id="SSF161111">
    <property type="entry name" value="Cation efflux protein transmembrane domain-like"/>
    <property type="match status" value="1"/>
</dbReference>
<dbReference type="GO" id="GO:0008324">
    <property type="term" value="F:monoatomic cation transmembrane transporter activity"/>
    <property type="evidence" value="ECO:0007669"/>
    <property type="project" value="InterPro"/>
</dbReference>
<dbReference type="InterPro" id="IPR027469">
    <property type="entry name" value="Cation_efflux_TMD_sf"/>
</dbReference>
<keyword evidence="3" id="KW-0813">Transport</keyword>
<feature type="domain" description="Cation efflux protein cytoplasmic" evidence="9">
    <location>
        <begin position="218"/>
        <end position="294"/>
    </location>
</feature>
<dbReference type="Pfam" id="PF16916">
    <property type="entry name" value="ZT_dimer"/>
    <property type="match status" value="1"/>
</dbReference>
<dbReference type="EMBL" id="SIHJ01000005">
    <property type="protein sequence ID" value="TWT30437.1"/>
    <property type="molecule type" value="Genomic_DNA"/>
</dbReference>
<evidence type="ECO:0000256" key="4">
    <source>
        <dbReference type="ARBA" id="ARBA00022692"/>
    </source>
</evidence>
<organism evidence="10 11">
    <name type="scientific">Posidoniimonas corsicana</name>
    <dbReference type="NCBI Taxonomy" id="1938618"/>
    <lineage>
        <taxon>Bacteria</taxon>
        <taxon>Pseudomonadati</taxon>
        <taxon>Planctomycetota</taxon>
        <taxon>Planctomycetia</taxon>
        <taxon>Pirellulales</taxon>
        <taxon>Lacipirellulaceae</taxon>
        <taxon>Posidoniimonas</taxon>
    </lineage>
</organism>
<dbReference type="Pfam" id="PF01545">
    <property type="entry name" value="Cation_efflux"/>
    <property type="match status" value="1"/>
</dbReference>
<dbReference type="InterPro" id="IPR036837">
    <property type="entry name" value="Cation_efflux_CTD_sf"/>
</dbReference>
<keyword evidence="11" id="KW-1185">Reference proteome</keyword>
<dbReference type="Proteomes" id="UP000316714">
    <property type="component" value="Unassembled WGS sequence"/>
</dbReference>
<keyword evidence="4 7" id="KW-0812">Transmembrane</keyword>
<evidence type="ECO:0000256" key="3">
    <source>
        <dbReference type="ARBA" id="ARBA00022448"/>
    </source>
</evidence>
<gene>
    <name evidence="10" type="ORF">KOR34_49960</name>
</gene>
<dbReference type="Gene3D" id="3.30.70.1350">
    <property type="entry name" value="Cation efflux protein, cytoplasmic domain"/>
    <property type="match status" value="1"/>
</dbReference>
<evidence type="ECO:0000256" key="1">
    <source>
        <dbReference type="ARBA" id="ARBA00004141"/>
    </source>
</evidence>
<evidence type="ECO:0000313" key="10">
    <source>
        <dbReference type="EMBL" id="TWT30437.1"/>
    </source>
</evidence>
<feature type="transmembrane region" description="Helical" evidence="7">
    <location>
        <begin position="14"/>
        <end position="35"/>
    </location>
</feature>
<dbReference type="Gene3D" id="1.20.1510.10">
    <property type="entry name" value="Cation efflux protein transmembrane domain"/>
    <property type="match status" value="1"/>
</dbReference>
<feature type="transmembrane region" description="Helical" evidence="7">
    <location>
        <begin position="188"/>
        <end position="205"/>
    </location>
</feature>
<dbReference type="SUPFAM" id="SSF160240">
    <property type="entry name" value="Cation efflux protein cytoplasmic domain-like"/>
    <property type="match status" value="1"/>
</dbReference>
<dbReference type="InterPro" id="IPR002524">
    <property type="entry name" value="Cation_efflux"/>
</dbReference>
<feature type="transmembrane region" description="Helical" evidence="7">
    <location>
        <begin position="85"/>
        <end position="104"/>
    </location>
</feature>
<comment type="caution">
    <text evidence="10">The sequence shown here is derived from an EMBL/GenBank/DDBJ whole genome shotgun (WGS) entry which is preliminary data.</text>
</comment>
<evidence type="ECO:0000259" key="8">
    <source>
        <dbReference type="Pfam" id="PF01545"/>
    </source>
</evidence>
<accession>A0A5C5UY50</accession>
<evidence type="ECO:0000256" key="2">
    <source>
        <dbReference type="ARBA" id="ARBA00008114"/>
    </source>
</evidence>
<reference evidence="10 11" key="1">
    <citation type="submission" date="2019-02" db="EMBL/GenBank/DDBJ databases">
        <title>Deep-cultivation of Planctomycetes and their phenomic and genomic characterization uncovers novel biology.</title>
        <authorList>
            <person name="Wiegand S."/>
            <person name="Jogler M."/>
            <person name="Boedeker C."/>
            <person name="Pinto D."/>
            <person name="Vollmers J."/>
            <person name="Rivas-Marin E."/>
            <person name="Kohn T."/>
            <person name="Peeters S.H."/>
            <person name="Heuer A."/>
            <person name="Rast P."/>
            <person name="Oberbeckmann S."/>
            <person name="Bunk B."/>
            <person name="Jeske O."/>
            <person name="Meyerdierks A."/>
            <person name="Storesund J.E."/>
            <person name="Kallscheuer N."/>
            <person name="Luecker S."/>
            <person name="Lage O.M."/>
            <person name="Pohl T."/>
            <person name="Merkel B.J."/>
            <person name="Hornburger P."/>
            <person name="Mueller R.-W."/>
            <person name="Bruemmer F."/>
            <person name="Labrenz M."/>
            <person name="Spormann A.M."/>
            <person name="Op Den Camp H."/>
            <person name="Overmann J."/>
            <person name="Amann R."/>
            <person name="Jetten M.S.M."/>
            <person name="Mascher T."/>
            <person name="Medema M.H."/>
            <person name="Devos D.P."/>
            <person name="Kaster A.-K."/>
            <person name="Ovreas L."/>
            <person name="Rohde M."/>
            <person name="Galperin M.Y."/>
            <person name="Jogler C."/>
        </authorList>
    </citation>
    <scope>NUCLEOTIDE SEQUENCE [LARGE SCALE GENOMIC DNA]</scope>
    <source>
        <strain evidence="10 11">KOR34</strain>
    </source>
</reference>
<protein>
    <submittedName>
        <fullName evidence="10">Putative cation efflux system protein/MT2084</fullName>
    </submittedName>
</protein>
<dbReference type="PANTHER" id="PTHR43840:SF15">
    <property type="entry name" value="MITOCHONDRIAL METAL TRANSPORTER 1-RELATED"/>
    <property type="match status" value="1"/>
</dbReference>
<evidence type="ECO:0000256" key="5">
    <source>
        <dbReference type="ARBA" id="ARBA00022989"/>
    </source>
</evidence>
<dbReference type="AlphaFoldDB" id="A0A5C5UY50"/>
<dbReference type="InterPro" id="IPR058533">
    <property type="entry name" value="Cation_efflux_TM"/>
</dbReference>
<feature type="transmembrane region" description="Helical" evidence="7">
    <location>
        <begin position="162"/>
        <end position="182"/>
    </location>
</feature>
<dbReference type="PANTHER" id="PTHR43840">
    <property type="entry name" value="MITOCHONDRIAL METAL TRANSPORTER 1-RELATED"/>
    <property type="match status" value="1"/>
</dbReference>
<proteinExistence type="inferred from homology"/>
<dbReference type="InterPro" id="IPR027470">
    <property type="entry name" value="Cation_efflux_CTD"/>
</dbReference>
<dbReference type="InterPro" id="IPR050291">
    <property type="entry name" value="CDF_Transporter"/>
</dbReference>
<sequence>MSDANSAAGLYRQVTHAAVLGLVVNLALGVVKLAGGIVGHSFALVADSVNSLGDVGCTLAVLWAMRVAQQPPDDEHPYGHTRAEGIAASSVALLLVVSAVLLGWEAVRRLGVQHGYPPMWTLWIAGANLVIKESLYHYKVQVGRRTGSAAIIANAWDHRADALCALAVLVGLAAIRLGGAGWIWADEAASLVVSVVIAASGVHLFRASASELMDVQAPPDLVDDIRRQALATPGVLGVDTLWVRKSGLEFFADIHIEVDPQMTVAQGHEIGHRVKDALIARHASLRDVLVHLEPFGG</sequence>
<comment type="subcellular location">
    <subcellularLocation>
        <location evidence="1">Membrane</location>
        <topology evidence="1">Multi-pass membrane protein</topology>
    </subcellularLocation>
</comment>
<dbReference type="RefSeq" id="WP_146568790.1">
    <property type="nucleotide sequence ID" value="NZ_SIHJ01000005.1"/>
</dbReference>
<comment type="similarity">
    <text evidence="2">Belongs to the cation diffusion facilitator (CDF) transporter (TC 2.A.4) family.</text>
</comment>
<evidence type="ECO:0000256" key="7">
    <source>
        <dbReference type="SAM" id="Phobius"/>
    </source>
</evidence>
<evidence type="ECO:0000313" key="11">
    <source>
        <dbReference type="Proteomes" id="UP000316714"/>
    </source>
</evidence>
<dbReference type="FunFam" id="1.20.1510.10:FF:000006">
    <property type="entry name" value="Divalent cation efflux transporter"/>
    <property type="match status" value="1"/>
</dbReference>
<evidence type="ECO:0000259" key="9">
    <source>
        <dbReference type="Pfam" id="PF16916"/>
    </source>
</evidence>
<dbReference type="GO" id="GO:0016020">
    <property type="term" value="C:membrane"/>
    <property type="evidence" value="ECO:0007669"/>
    <property type="project" value="UniProtKB-SubCell"/>
</dbReference>
<keyword evidence="6 7" id="KW-0472">Membrane</keyword>